<comment type="subcellular location">
    <subcellularLocation>
        <location evidence="1">Cell membrane</location>
        <topology evidence="1">Multi-pass membrane protein</topology>
    </subcellularLocation>
</comment>
<dbReference type="GO" id="GO:0050897">
    <property type="term" value="F:cobalt ion binding"/>
    <property type="evidence" value="ECO:0007669"/>
    <property type="project" value="TreeGrafter"/>
</dbReference>
<keyword evidence="2" id="KW-1133">Transmembrane helix</keyword>
<sequence length="559" mass="64208">MDDKKPKYYSELRDPTLKSKFIDLDQDSNYADCDKSLRDPDTRNFVVDFGSDGAWVARDVLAAELLRLLEHERPTTSLATRWINIFAPNRQQEAVKILAKHYAFSPRLCGIMCSDPSRPQPVVVSDPPSPTERFKEYARQKQQQFRASYEPQSPVAAPNPEDPVELRQVPPDRDRLDVNHYHIADEVWHWSSIDYGEKYLCLGYNWLHNVEEAESPEDELKDVPSGRRLWTWLIICGDGTVITLHEDPFPGIEQWPQRVFTIAKLSKIRRNLLNVFRNLSKAENSGSLSEAESAISTLHIRKADGGSAGDAPSLLFYYLFDDWYTTYSLVVRGQHKYGEKLRNLRQQLRERPGLEQLQEIHQIGRQLGVLKRVYASYRLIIDSIVQRQKPRNQYGTPDHQNNPLSFIRGQSFPTSPDGVLGPTLNPSAIVRFQRLGDRIDLYVLNEIQQCLDEKESLVFMAVERLTRTTILLAKLTILFLPVSLMTGYFSVQIQDLQGVYTHKTYWGCFGVLMFVSITVLFAFGWISGIVEGKVTYQPLSKKLWTAIKLAGKGQRELKW</sequence>
<dbReference type="OrthoDB" id="5430812at2759"/>
<feature type="transmembrane region" description="Helical" evidence="2">
    <location>
        <begin position="470"/>
        <end position="491"/>
    </location>
</feature>
<dbReference type="GO" id="GO:0005886">
    <property type="term" value="C:plasma membrane"/>
    <property type="evidence" value="ECO:0007669"/>
    <property type="project" value="UniProtKB-SubCell"/>
</dbReference>
<evidence type="ECO:0000256" key="1">
    <source>
        <dbReference type="ARBA" id="ARBA00004651"/>
    </source>
</evidence>
<evidence type="ECO:0000313" key="3">
    <source>
        <dbReference type="EMBL" id="KAH0536418.1"/>
    </source>
</evidence>
<dbReference type="PANTHER" id="PTHR46494">
    <property type="entry name" value="CORA FAMILY METAL ION TRANSPORTER (EUROFUNG)"/>
    <property type="match status" value="1"/>
</dbReference>
<evidence type="ECO:0008006" key="5">
    <source>
        <dbReference type="Google" id="ProtNLM"/>
    </source>
</evidence>
<dbReference type="InterPro" id="IPR045861">
    <property type="entry name" value="CorA_cytoplasmic_dom"/>
</dbReference>
<comment type="caution">
    <text evidence="3">The sequence shown here is derived from an EMBL/GenBank/DDBJ whole genome shotgun (WGS) entry which is preliminary data.</text>
</comment>
<dbReference type="EMBL" id="JAGHQL010000207">
    <property type="protein sequence ID" value="KAH0536418.1"/>
    <property type="molecule type" value="Genomic_DNA"/>
</dbReference>
<dbReference type="PANTHER" id="PTHR46494:SF1">
    <property type="entry name" value="CORA FAMILY METAL ION TRANSPORTER (EUROFUNG)"/>
    <property type="match status" value="1"/>
</dbReference>
<evidence type="ECO:0000256" key="2">
    <source>
        <dbReference type="SAM" id="Phobius"/>
    </source>
</evidence>
<organism evidence="3 4">
    <name type="scientific">Glutinoglossum americanum</name>
    <dbReference type="NCBI Taxonomy" id="1670608"/>
    <lineage>
        <taxon>Eukaryota</taxon>
        <taxon>Fungi</taxon>
        <taxon>Dikarya</taxon>
        <taxon>Ascomycota</taxon>
        <taxon>Pezizomycotina</taxon>
        <taxon>Geoglossomycetes</taxon>
        <taxon>Geoglossales</taxon>
        <taxon>Geoglossaceae</taxon>
        <taxon>Glutinoglossum</taxon>
    </lineage>
</organism>
<name>A0A9P8I0B8_9PEZI</name>
<keyword evidence="2" id="KW-0472">Membrane</keyword>
<gene>
    <name evidence="3" type="ORF">FGG08_006716</name>
</gene>
<keyword evidence="2" id="KW-0812">Transmembrane</keyword>
<accession>A0A9P8I0B8</accession>
<dbReference type="Proteomes" id="UP000698800">
    <property type="component" value="Unassembled WGS sequence"/>
</dbReference>
<protein>
    <recommendedName>
        <fullName evidence="5">ADP-ribosylation factor</fullName>
    </recommendedName>
</protein>
<dbReference type="GO" id="GO:0000287">
    <property type="term" value="F:magnesium ion binding"/>
    <property type="evidence" value="ECO:0007669"/>
    <property type="project" value="TreeGrafter"/>
</dbReference>
<evidence type="ECO:0000313" key="4">
    <source>
        <dbReference type="Proteomes" id="UP000698800"/>
    </source>
</evidence>
<keyword evidence="4" id="KW-1185">Reference proteome</keyword>
<dbReference type="GO" id="GO:0015095">
    <property type="term" value="F:magnesium ion transmembrane transporter activity"/>
    <property type="evidence" value="ECO:0007669"/>
    <property type="project" value="TreeGrafter"/>
</dbReference>
<dbReference type="GO" id="GO:0015087">
    <property type="term" value="F:cobalt ion transmembrane transporter activity"/>
    <property type="evidence" value="ECO:0007669"/>
    <property type="project" value="TreeGrafter"/>
</dbReference>
<dbReference type="AlphaFoldDB" id="A0A9P8I0B8"/>
<reference evidence="3" key="1">
    <citation type="submission" date="2021-03" db="EMBL/GenBank/DDBJ databases">
        <title>Comparative genomics and phylogenomic investigation of the class Geoglossomycetes provide insights into ecological specialization and systematics.</title>
        <authorList>
            <person name="Melie T."/>
            <person name="Pirro S."/>
            <person name="Miller A.N."/>
            <person name="Quandt A."/>
        </authorList>
    </citation>
    <scope>NUCLEOTIDE SEQUENCE</scope>
    <source>
        <strain evidence="3">GBOQ0MN5Z8</strain>
    </source>
</reference>
<proteinExistence type="predicted"/>
<dbReference type="SUPFAM" id="SSF143865">
    <property type="entry name" value="CorA soluble domain-like"/>
    <property type="match status" value="1"/>
</dbReference>
<feature type="transmembrane region" description="Helical" evidence="2">
    <location>
        <begin position="503"/>
        <end position="526"/>
    </location>
</feature>
<dbReference type="Gene3D" id="1.20.58.340">
    <property type="entry name" value="Magnesium transport protein CorA, transmembrane region"/>
    <property type="match status" value="1"/>
</dbReference>